<evidence type="ECO:0000256" key="6">
    <source>
        <dbReference type="ARBA" id="ARBA00023017"/>
    </source>
</evidence>
<dbReference type="RefSeq" id="XP_070140401.1">
    <property type="nucleotide sequence ID" value="XM_070284300.1"/>
</dbReference>
<reference evidence="13" key="2">
    <citation type="submission" date="2025-08" db="UniProtKB">
        <authorList>
            <consortium name="RefSeq"/>
        </authorList>
    </citation>
    <scope>IDENTIFICATION</scope>
    <source>
        <strain evidence="13">14028-0561.14</strain>
        <tissue evidence="13">Whole fly</tissue>
    </source>
</reference>
<keyword evidence="7 10" id="KW-0505">Motor protein</keyword>
<evidence type="ECO:0000256" key="9">
    <source>
        <dbReference type="ARBA" id="ARBA00025362"/>
    </source>
</evidence>
<keyword evidence="8 10" id="KW-0206">Cytoskeleton</keyword>
<evidence type="ECO:0000256" key="8">
    <source>
        <dbReference type="ARBA" id="ARBA00023212"/>
    </source>
</evidence>
<evidence type="ECO:0000313" key="13">
    <source>
        <dbReference type="RefSeq" id="XP_070140401.1"/>
    </source>
</evidence>
<dbReference type="Pfam" id="PF03259">
    <property type="entry name" value="Robl_LC7"/>
    <property type="match status" value="1"/>
</dbReference>
<comment type="subcellular location">
    <subcellularLocation>
        <location evidence="1 10">Cytoplasm</location>
        <location evidence="1 10">Cytoskeleton</location>
    </subcellularLocation>
</comment>
<gene>
    <name evidence="13" type="primary">LOC108081861</name>
</gene>
<evidence type="ECO:0000313" key="12">
    <source>
        <dbReference type="Proteomes" id="UP001652661"/>
    </source>
</evidence>
<evidence type="ECO:0000256" key="3">
    <source>
        <dbReference type="ARBA" id="ARBA00022448"/>
    </source>
</evidence>
<dbReference type="InterPro" id="IPR004942">
    <property type="entry name" value="Roadblock/LAMTOR2_dom"/>
</dbReference>
<organism evidence="12 13">
    <name type="scientific">Drosophila kikkawai</name>
    <name type="common">Fruit fly</name>
    <dbReference type="NCBI Taxonomy" id="30033"/>
    <lineage>
        <taxon>Eukaryota</taxon>
        <taxon>Metazoa</taxon>
        <taxon>Ecdysozoa</taxon>
        <taxon>Arthropoda</taxon>
        <taxon>Hexapoda</taxon>
        <taxon>Insecta</taxon>
        <taxon>Pterygota</taxon>
        <taxon>Neoptera</taxon>
        <taxon>Endopterygota</taxon>
        <taxon>Diptera</taxon>
        <taxon>Brachycera</taxon>
        <taxon>Muscomorpha</taxon>
        <taxon>Ephydroidea</taxon>
        <taxon>Drosophilidae</taxon>
        <taxon>Drosophila</taxon>
        <taxon>Sophophora</taxon>
    </lineage>
</organism>
<proteinExistence type="inferred from homology"/>
<name>A0ABM4GCF9_DROKI</name>
<feature type="domain" description="Roadblock/LAMTOR2" evidence="11">
    <location>
        <begin position="5"/>
        <end position="93"/>
    </location>
</feature>
<dbReference type="Proteomes" id="UP001652661">
    <property type="component" value="Chromosome 2R"/>
</dbReference>
<dbReference type="PANTHER" id="PTHR10779">
    <property type="entry name" value="DYNEIN LIGHT CHAIN ROADBLOCK"/>
    <property type="match status" value="1"/>
</dbReference>
<evidence type="ECO:0000256" key="5">
    <source>
        <dbReference type="ARBA" id="ARBA00022701"/>
    </source>
</evidence>
<keyword evidence="3 10" id="KW-0813">Transport</keyword>
<comment type="function">
    <text evidence="9">Acts as one of several non-catalytic accessory components of the cytoplasmic dynein 1 complex that are thought to be involved in linking dynein to cargos and to adapter proteins that regulate dynein function. Cytoplasmic dynein 1 acts as a motor for the intracellular retrograde motility of vesicles and organelles along microtubules.</text>
</comment>
<evidence type="ECO:0000259" key="11">
    <source>
        <dbReference type="SMART" id="SM00960"/>
    </source>
</evidence>
<protein>
    <recommendedName>
        <fullName evidence="10">Dynein light chain roadblock</fullName>
    </recommendedName>
</protein>
<reference evidence="12" key="1">
    <citation type="submission" date="2025-05" db="UniProtKB">
        <authorList>
            <consortium name="RefSeq"/>
        </authorList>
    </citation>
    <scope>NUCLEOTIDE SEQUENCE [LARGE SCALE GENOMIC DNA]</scope>
    <source>
        <strain evidence="12">14028-0561.14</strain>
    </source>
</reference>
<evidence type="ECO:0000256" key="7">
    <source>
        <dbReference type="ARBA" id="ARBA00023175"/>
    </source>
</evidence>
<dbReference type="PIRSF" id="PIRSF009998">
    <property type="entry name" value="DLC7"/>
    <property type="match status" value="1"/>
</dbReference>
<evidence type="ECO:0000256" key="10">
    <source>
        <dbReference type="PIRNR" id="PIRNR009998"/>
    </source>
</evidence>
<keyword evidence="5 10" id="KW-0493">Microtubule</keyword>
<dbReference type="SUPFAM" id="SSF103196">
    <property type="entry name" value="Roadblock/LC7 domain"/>
    <property type="match status" value="1"/>
</dbReference>
<comment type="similarity">
    <text evidence="2 10">Belongs to the GAMAD family.</text>
</comment>
<keyword evidence="12" id="KW-1185">Reference proteome</keyword>
<evidence type="ECO:0000256" key="4">
    <source>
        <dbReference type="ARBA" id="ARBA00022490"/>
    </source>
</evidence>
<dbReference type="Gene3D" id="3.30.450.30">
    <property type="entry name" value="Dynein light chain 2a, cytoplasmic"/>
    <property type="match status" value="1"/>
</dbReference>
<keyword evidence="4 10" id="KW-0963">Cytoplasm</keyword>
<dbReference type="SMART" id="SM00960">
    <property type="entry name" value="Robl_LC7"/>
    <property type="match status" value="1"/>
</dbReference>
<accession>A0ABM4GCF9</accession>
<evidence type="ECO:0000256" key="2">
    <source>
        <dbReference type="ARBA" id="ARBA00007191"/>
    </source>
</evidence>
<evidence type="ECO:0000256" key="1">
    <source>
        <dbReference type="ARBA" id="ARBA00004245"/>
    </source>
</evidence>
<dbReference type="GeneID" id="108081861"/>
<sequence>MSAEIEELLKRYQNYPNVVGIIVLDPFAIPIKTTMDYTLTVHYAALISTLTFKAAKMVTNLDSSNELVNLRMRTLNHEVIVVPSESYIIIVIQKPGT</sequence>
<dbReference type="InterPro" id="IPR016561">
    <property type="entry name" value="DYNLRB1/2"/>
</dbReference>
<keyword evidence="6 10" id="KW-0243">Dynein</keyword>